<evidence type="ECO:0000313" key="2">
    <source>
        <dbReference type="EMBL" id="MCX7570488.1"/>
    </source>
</evidence>
<protein>
    <submittedName>
        <fullName evidence="2">Class I SAM-dependent methyltransferase</fullName>
    </submittedName>
</protein>
<gene>
    <name evidence="2" type="ORF">OS242_10995</name>
</gene>
<dbReference type="GO" id="GO:0008168">
    <property type="term" value="F:methyltransferase activity"/>
    <property type="evidence" value="ECO:0007669"/>
    <property type="project" value="UniProtKB-KW"/>
</dbReference>
<organism evidence="2 3">
    <name type="scientific">Tumebacillus lacus</name>
    <dbReference type="NCBI Taxonomy" id="2995335"/>
    <lineage>
        <taxon>Bacteria</taxon>
        <taxon>Bacillati</taxon>
        <taxon>Bacillota</taxon>
        <taxon>Bacilli</taxon>
        <taxon>Bacillales</taxon>
        <taxon>Alicyclobacillaceae</taxon>
        <taxon>Tumebacillus</taxon>
    </lineage>
</organism>
<sequence length="261" mass="28714">MKLNMTRPMPNWMEKRVVDDYSDFSRKAFWKAYHWQAAVALFRSGVIQNGGAVLDLGSGPGWISFIMKQFCPQAVITGVDISDEMVKASAEFAAEQGLQDISFVQGDAMELPFADNSFDMITSFAVLRLVPEPAKAIQEAYRVLKPGGLMYISDVGQMPVEHRQAFLDGIENPVANDIMQKALASALSPEEIHAALASISDSEKEVATGGSAGFESGSREILDWVREGFPLRELRGVGEGPAWASEISKHWTHIYVRKALS</sequence>
<dbReference type="CDD" id="cd02440">
    <property type="entry name" value="AdoMet_MTases"/>
    <property type="match status" value="1"/>
</dbReference>
<dbReference type="GO" id="GO:0032259">
    <property type="term" value="P:methylation"/>
    <property type="evidence" value="ECO:0007669"/>
    <property type="project" value="UniProtKB-KW"/>
</dbReference>
<dbReference type="InterPro" id="IPR029063">
    <property type="entry name" value="SAM-dependent_MTases_sf"/>
</dbReference>
<dbReference type="RefSeq" id="WP_267151732.1">
    <property type="nucleotide sequence ID" value="NZ_JAPMLT010000004.1"/>
</dbReference>
<dbReference type="SUPFAM" id="SSF53335">
    <property type="entry name" value="S-adenosyl-L-methionine-dependent methyltransferases"/>
    <property type="match status" value="1"/>
</dbReference>
<feature type="domain" description="Methyltransferase" evidence="1">
    <location>
        <begin position="49"/>
        <end position="160"/>
    </location>
</feature>
<evidence type="ECO:0000313" key="3">
    <source>
        <dbReference type="Proteomes" id="UP001208017"/>
    </source>
</evidence>
<dbReference type="PANTHER" id="PTHR44068">
    <property type="entry name" value="ZGC:194242"/>
    <property type="match status" value="1"/>
</dbReference>
<dbReference type="InterPro" id="IPR050447">
    <property type="entry name" value="Erg6_SMT_methyltransf"/>
</dbReference>
<dbReference type="InterPro" id="IPR025714">
    <property type="entry name" value="Methyltranfer_dom"/>
</dbReference>
<proteinExistence type="predicted"/>
<dbReference type="Pfam" id="PF13847">
    <property type="entry name" value="Methyltransf_31"/>
    <property type="match status" value="1"/>
</dbReference>
<dbReference type="EMBL" id="JAPMLT010000004">
    <property type="protein sequence ID" value="MCX7570488.1"/>
    <property type="molecule type" value="Genomic_DNA"/>
</dbReference>
<comment type="caution">
    <text evidence="2">The sequence shown here is derived from an EMBL/GenBank/DDBJ whole genome shotgun (WGS) entry which is preliminary data.</text>
</comment>
<keyword evidence="2" id="KW-0489">Methyltransferase</keyword>
<evidence type="ECO:0000259" key="1">
    <source>
        <dbReference type="Pfam" id="PF13847"/>
    </source>
</evidence>
<dbReference type="Proteomes" id="UP001208017">
    <property type="component" value="Unassembled WGS sequence"/>
</dbReference>
<accession>A0ABT3X3D5</accession>
<name>A0ABT3X3D5_9BACL</name>
<reference evidence="2 3" key="1">
    <citation type="submission" date="2022-11" db="EMBL/GenBank/DDBJ databases">
        <title>Study of microbial diversity in lake waters.</title>
        <authorList>
            <person name="Zhang J."/>
        </authorList>
    </citation>
    <scope>NUCLEOTIDE SEQUENCE [LARGE SCALE GENOMIC DNA]</scope>
    <source>
        <strain evidence="2 3">DT12</strain>
    </source>
</reference>
<keyword evidence="2" id="KW-0808">Transferase</keyword>
<dbReference type="PANTHER" id="PTHR44068:SF11">
    <property type="entry name" value="GERANYL DIPHOSPHATE 2-C-METHYLTRANSFERASE"/>
    <property type="match status" value="1"/>
</dbReference>
<dbReference type="Gene3D" id="3.40.50.150">
    <property type="entry name" value="Vaccinia Virus protein VP39"/>
    <property type="match status" value="1"/>
</dbReference>
<keyword evidence="3" id="KW-1185">Reference proteome</keyword>